<feature type="domain" description="SGNH hydrolase-type esterase" evidence="1">
    <location>
        <begin position="13"/>
        <end position="194"/>
    </location>
</feature>
<protein>
    <submittedName>
        <fullName evidence="2">Lipolytic protein G-D-S-L family</fullName>
    </submittedName>
</protein>
<dbReference type="CDD" id="cd01834">
    <property type="entry name" value="SGNH_hydrolase_like_2"/>
    <property type="match status" value="1"/>
</dbReference>
<dbReference type="GO" id="GO:0004622">
    <property type="term" value="F:phosphatidylcholine lysophospholipase activity"/>
    <property type="evidence" value="ECO:0007669"/>
    <property type="project" value="TreeGrafter"/>
</dbReference>
<dbReference type="PANTHER" id="PTHR30383">
    <property type="entry name" value="THIOESTERASE 1/PROTEASE 1/LYSOPHOSPHOLIPASE L1"/>
    <property type="match status" value="1"/>
</dbReference>
<dbReference type="SUPFAM" id="SSF52266">
    <property type="entry name" value="SGNH hydrolase"/>
    <property type="match status" value="1"/>
</dbReference>
<dbReference type="AlphaFoldDB" id="D9SUD5"/>
<dbReference type="KEGG" id="ccb:Clocel_3204"/>
<keyword evidence="3" id="KW-1185">Reference proteome</keyword>
<reference evidence="2 3" key="1">
    <citation type="submission" date="2010-08" db="EMBL/GenBank/DDBJ databases">
        <title>Complete sequence of Clostridium cellulovorans 743B.</title>
        <authorList>
            <consortium name="US DOE Joint Genome Institute"/>
            <person name="Lucas S."/>
            <person name="Copeland A."/>
            <person name="Lapidus A."/>
            <person name="Cheng J.-F."/>
            <person name="Bruce D."/>
            <person name="Goodwin L."/>
            <person name="Pitluck S."/>
            <person name="Chertkov O."/>
            <person name="Detter J.C."/>
            <person name="Han C."/>
            <person name="Tapia R."/>
            <person name="Land M."/>
            <person name="Hauser L."/>
            <person name="Chang Y.-J."/>
            <person name="Jeffries C."/>
            <person name="Kyrpides N."/>
            <person name="Ivanova N."/>
            <person name="Mikhailova N."/>
            <person name="Hemme C.L."/>
            <person name="Woyke T."/>
        </authorList>
    </citation>
    <scope>NUCLEOTIDE SEQUENCE [LARGE SCALE GENOMIC DNA]</scope>
    <source>
        <strain evidence="3">ATCC 35296 / DSM 3052 / OCM 3 / 743B</strain>
    </source>
</reference>
<evidence type="ECO:0000259" key="1">
    <source>
        <dbReference type="Pfam" id="PF13472"/>
    </source>
</evidence>
<dbReference type="Proteomes" id="UP000002730">
    <property type="component" value="Chromosome"/>
</dbReference>
<accession>D9SUD5</accession>
<gene>
    <name evidence="2" type="ordered locus">Clocel_3204</name>
</gene>
<proteinExistence type="predicted"/>
<evidence type="ECO:0000313" key="3">
    <source>
        <dbReference type="Proteomes" id="UP000002730"/>
    </source>
</evidence>
<name>D9SUD5_CLOC7</name>
<dbReference type="PANTHER" id="PTHR30383:SF5">
    <property type="entry name" value="SGNH HYDROLASE-TYPE ESTERASE DOMAIN-CONTAINING PROTEIN"/>
    <property type="match status" value="1"/>
</dbReference>
<dbReference type="InterPro" id="IPR051532">
    <property type="entry name" value="Ester_Hydrolysis_Enzymes"/>
</dbReference>
<dbReference type="STRING" id="573061.Clocel_3204"/>
<dbReference type="Pfam" id="PF13472">
    <property type="entry name" value="Lipase_GDSL_2"/>
    <property type="match status" value="1"/>
</dbReference>
<dbReference type="HOGENOM" id="CLU_051989_5_2_9"/>
<dbReference type="RefSeq" id="WP_010073274.1">
    <property type="nucleotide sequence ID" value="NC_014393.1"/>
</dbReference>
<dbReference type="OrthoDB" id="9794725at2"/>
<dbReference type="EMBL" id="CP002160">
    <property type="protein sequence ID" value="ADL52890.1"/>
    <property type="molecule type" value="Genomic_DNA"/>
</dbReference>
<evidence type="ECO:0000313" key="2">
    <source>
        <dbReference type="EMBL" id="ADL52890.1"/>
    </source>
</evidence>
<dbReference type="InterPro" id="IPR013830">
    <property type="entry name" value="SGNH_hydro"/>
</dbReference>
<dbReference type="eggNOG" id="COG2755">
    <property type="taxonomic scope" value="Bacteria"/>
</dbReference>
<dbReference type="InterPro" id="IPR036514">
    <property type="entry name" value="SGNH_hydro_sf"/>
</dbReference>
<sequence>MLLKENDVVLFQGDSITDWGRDRNDPNSLGHGYASIVAAMLSFKYPELKLKFLNRGIGGNRAIDLKNRWQEDCLDLKPTVVSLMIGINDTWRKFDENDATTTEEYKATVRELLTDVKEKLGARIVIMEPFVVPYPEDRKAWREDLDPRIHAVRELAAEFDAVMVPLDGLFNSAAINVNGPEYWTIDGVHPSEAGFGLISQAWMDAVEKKIESK</sequence>
<dbReference type="Gene3D" id="3.40.50.1110">
    <property type="entry name" value="SGNH hydrolase"/>
    <property type="match status" value="1"/>
</dbReference>
<organism evidence="2 3">
    <name type="scientific">Clostridium cellulovorans (strain ATCC 35296 / DSM 3052 / OCM 3 / 743B)</name>
    <dbReference type="NCBI Taxonomy" id="573061"/>
    <lineage>
        <taxon>Bacteria</taxon>
        <taxon>Bacillati</taxon>
        <taxon>Bacillota</taxon>
        <taxon>Clostridia</taxon>
        <taxon>Eubacteriales</taxon>
        <taxon>Clostridiaceae</taxon>
        <taxon>Clostridium</taxon>
    </lineage>
</organism>